<dbReference type="AlphaFoldDB" id="A0AA39FYA3"/>
<dbReference type="GO" id="GO:0036064">
    <property type="term" value="C:ciliary basal body"/>
    <property type="evidence" value="ECO:0007669"/>
    <property type="project" value="TreeGrafter"/>
</dbReference>
<organism evidence="10 11">
    <name type="scientific">Microctonus aethiopoides</name>
    <dbReference type="NCBI Taxonomy" id="144406"/>
    <lineage>
        <taxon>Eukaryota</taxon>
        <taxon>Metazoa</taxon>
        <taxon>Ecdysozoa</taxon>
        <taxon>Arthropoda</taxon>
        <taxon>Hexapoda</taxon>
        <taxon>Insecta</taxon>
        <taxon>Pterygota</taxon>
        <taxon>Neoptera</taxon>
        <taxon>Endopterygota</taxon>
        <taxon>Hymenoptera</taxon>
        <taxon>Apocrita</taxon>
        <taxon>Ichneumonoidea</taxon>
        <taxon>Braconidae</taxon>
        <taxon>Euphorinae</taxon>
        <taxon>Microctonus</taxon>
    </lineage>
</organism>
<evidence type="ECO:0000256" key="3">
    <source>
        <dbReference type="ARBA" id="ARBA00009291"/>
    </source>
</evidence>
<comment type="caution">
    <text evidence="10">The sequence shown here is derived from an EMBL/GenBank/DDBJ whole genome shotgun (WGS) entry which is preliminary data.</text>
</comment>
<evidence type="ECO:0000256" key="5">
    <source>
        <dbReference type="ARBA" id="ARBA00022889"/>
    </source>
</evidence>
<reference evidence="10" key="1">
    <citation type="journal article" date="2023" name="bioRxiv">
        <title>Scaffold-level genome assemblies of two parasitoid biocontrol wasps reveal the parthenogenesis mechanism and an associated novel virus.</title>
        <authorList>
            <person name="Inwood S."/>
            <person name="Skelly J."/>
            <person name="Guhlin J."/>
            <person name="Harrop T."/>
            <person name="Goldson S."/>
            <person name="Dearden P."/>
        </authorList>
    </citation>
    <scope>NUCLEOTIDE SEQUENCE</scope>
    <source>
        <strain evidence="10">Irish</strain>
        <tissue evidence="10">Whole body</tissue>
    </source>
</reference>
<gene>
    <name evidence="10" type="ORF">PV328_001941</name>
</gene>
<name>A0AA39FYA3_9HYME</name>
<dbReference type="Pfam" id="PF11559">
    <property type="entry name" value="ADIP"/>
    <property type="match status" value="1"/>
</dbReference>
<keyword evidence="6" id="KW-0965">Cell junction</keyword>
<evidence type="ECO:0000256" key="6">
    <source>
        <dbReference type="ARBA" id="ARBA00022949"/>
    </source>
</evidence>
<evidence type="ECO:0000256" key="8">
    <source>
        <dbReference type="ARBA" id="ARBA00023212"/>
    </source>
</evidence>
<evidence type="ECO:0000256" key="1">
    <source>
        <dbReference type="ARBA" id="ARBA00004282"/>
    </source>
</evidence>
<dbReference type="PANTHER" id="PTHR46507">
    <property type="entry name" value="AFADIN- AND ALPHA-ACTININ-BINDING PROTEIN"/>
    <property type="match status" value="1"/>
</dbReference>
<evidence type="ECO:0000256" key="7">
    <source>
        <dbReference type="ARBA" id="ARBA00023054"/>
    </source>
</evidence>
<keyword evidence="5" id="KW-0130">Cell adhesion</keyword>
<comment type="similarity">
    <text evidence="3">Belongs to the ADIP family.</text>
</comment>
<evidence type="ECO:0000313" key="10">
    <source>
        <dbReference type="EMBL" id="KAK0177948.1"/>
    </source>
</evidence>
<dbReference type="PANTHER" id="PTHR46507:SF4">
    <property type="entry name" value="SSX FAMILY MEMBER 2 INTERACTING PROTEIN"/>
    <property type="match status" value="1"/>
</dbReference>
<dbReference type="GO" id="GO:0035735">
    <property type="term" value="P:intraciliary transport involved in cilium assembly"/>
    <property type="evidence" value="ECO:0007669"/>
    <property type="project" value="TreeGrafter"/>
</dbReference>
<dbReference type="Proteomes" id="UP001168990">
    <property type="component" value="Unassembled WGS sequence"/>
</dbReference>
<evidence type="ECO:0000256" key="9">
    <source>
        <dbReference type="SAM" id="Coils"/>
    </source>
</evidence>
<keyword evidence="4" id="KW-0963">Cytoplasm</keyword>
<comment type="subcellular location">
    <subcellularLocation>
        <location evidence="1">Cell junction</location>
    </subcellularLocation>
    <subcellularLocation>
        <location evidence="2">Cytoplasm</location>
        <location evidence="2">Cytoskeleton</location>
        <location evidence="2">Microtubule organizing center</location>
        <location evidence="2">Centrosome</location>
    </subcellularLocation>
</comment>
<dbReference type="InterPro" id="IPR052300">
    <property type="entry name" value="Adhesion_Centrosome_assoc"/>
</dbReference>
<dbReference type="GO" id="GO:0034451">
    <property type="term" value="C:centriolar satellite"/>
    <property type="evidence" value="ECO:0007669"/>
    <property type="project" value="TreeGrafter"/>
</dbReference>
<proteinExistence type="inferred from homology"/>
<evidence type="ECO:0000313" key="11">
    <source>
        <dbReference type="Proteomes" id="UP001168990"/>
    </source>
</evidence>
<accession>A0AA39FYA3</accession>
<dbReference type="InterPro" id="IPR021622">
    <property type="entry name" value="Afadin/alpha-actinin-bd"/>
</dbReference>
<dbReference type="GO" id="GO:0007155">
    <property type="term" value="P:cell adhesion"/>
    <property type="evidence" value="ECO:0007669"/>
    <property type="project" value="UniProtKB-KW"/>
</dbReference>
<keyword evidence="8" id="KW-0206">Cytoskeleton</keyword>
<dbReference type="GO" id="GO:0070161">
    <property type="term" value="C:anchoring junction"/>
    <property type="evidence" value="ECO:0007669"/>
    <property type="project" value="UniProtKB-SubCell"/>
</dbReference>
<evidence type="ECO:0000256" key="4">
    <source>
        <dbReference type="ARBA" id="ARBA00022490"/>
    </source>
</evidence>
<keyword evidence="7 9" id="KW-0175">Coiled coil</keyword>
<sequence>MAVTNTDNNYNNNNNMSTLSGLRDLLVIDDENSTRKFCTINNYDDAVDILFGELEAFEVGPLTSTSSLINMTADCNKKSSTETLLLRFVKLINSTWNLIYKHRNLMREHEKLKDQQSRIFSDNSALSNHVKRLKQAIEKKDNALSEIEEKERQLKVKVSNLTRELKREKEESAKLKKQIQSKDIQHAHELRRIQLNGNKLRDQLQKSVGKFVPKSKTAQNLQTEHDKKIYLYKQTINRLEENNSLMLQEINDLKDALELHAGGLELHVESSGIWDETTTE</sequence>
<dbReference type="EMBL" id="JAQQBS010000001">
    <property type="protein sequence ID" value="KAK0177948.1"/>
    <property type="molecule type" value="Genomic_DNA"/>
</dbReference>
<evidence type="ECO:0000256" key="2">
    <source>
        <dbReference type="ARBA" id="ARBA00004300"/>
    </source>
</evidence>
<evidence type="ECO:0008006" key="12">
    <source>
        <dbReference type="Google" id="ProtNLM"/>
    </source>
</evidence>
<reference evidence="10" key="2">
    <citation type="submission" date="2023-03" db="EMBL/GenBank/DDBJ databases">
        <authorList>
            <person name="Inwood S.N."/>
            <person name="Skelly J.G."/>
            <person name="Guhlin J."/>
            <person name="Harrop T.W.R."/>
            <person name="Goldson S.G."/>
            <person name="Dearden P.K."/>
        </authorList>
    </citation>
    <scope>NUCLEOTIDE SEQUENCE</scope>
    <source>
        <strain evidence="10">Irish</strain>
        <tissue evidence="10">Whole body</tissue>
    </source>
</reference>
<protein>
    <recommendedName>
        <fullName evidence="12">Afadin-and alpha-actinin-binding protein</fullName>
    </recommendedName>
</protein>
<feature type="coiled-coil region" evidence="9">
    <location>
        <begin position="123"/>
        <end position="185"/>
    </location>
</feature>
<keyword evidence="11" id="KW-1185">Reference proteome</keyword>